<dbReference type="AlphaFoldDB" id="A0A6N9NJH7"/>
<evidence type="ECO:0000313" key="2">
    <source>
        <dbReference type="Proteomes" id="UP000470771"/>
    </source>
</evidence>
<gene>
    <name evidence="1" type="ORF">GQN54_11990</name>
</gene>
<dbReference type="Proteomes" id="UP000470771">
    <property type="component" value="Unassembled WGS sequence"/>
</dbReference>
<accession>A0A6N9NJH7</accession>
<evidence type="ECO:0000313" key="1">
    <source>
        <dbReference type="EMBL" id="NBG66838.1"/>
    </source>
</evidence>
<protein>
    <submittedName>
        <fullName evidence="1">Uncharacterized protein</fullName>
    </submittedName>
</protein>
<organism evidence="1 2">
    <name type="scientific">Acidiluteibacter ferrifornacis</name>
    <dbReference type="NCBI Taxonomy" id="2692424"/>
    <lineage>
        <taxon>Bacteria</taxon>
        <taxon>Pseudomonadati</taxon>
        <taxon>Bacteroidota</taxon>
        <taxon>Flavobacteriia</taxon>
        <taxon>Flavobacteriales</taxon>
        <taxon>Cryomorphaceae</taxon>
        <taxon>Acidiluteibacter</taxon>
    </lineage>
</organism>
<proteinExistence type="predicted"/>
<reference evidence="1 2" key="1">
    <citation type="submission" date="2019-12" db="EMBL/GenBank/DDBJ databases">
        <authorList>
            <person name="Zhao J."/>
        </authorList>
    </citation>
    <scope>NUCLEOTIDE SEQUENCE [LARGE SCALE GENOMIC DNA]</scope>
    <source>
        <strain evidence="1 2">S-15</strain>
    </source>
</reference>
<dbReference type="RefSeq" id="WP_160633795.1">
    <property type="nucleotide sequence ID" value="NZ_WWNE01000011.1"/>
</dbReference>
<dbReference type="EMBL" id="WWNE01000011">
    <property type="protein sequence ID" value="NBG66838.1"/>
    <property type="molecule type" value="Genomic_DNA"/>
</dbReference>
<comment type="caution">
    <text evidence="1">The sequence shown here is derived from an EMBL/GenBank/DDBJ whole genome shotgun (WGS) entry which is preliminary data.</text>
</comment>
<name>A0A6N9NJH7_9FLAO</name>
<keyword evidence="2" id="KW-1185">Reference proteome</keyword>
<sequence>MKKKRITQTISILFWSIIIVCAMVAKNSLTAQNATTMESKEHLESANPPKYIFFIDLFTVSGFH</sequence>